<evidence type="ECO:0000313" key="2">
    <source>
        <dbReference type="Proteomes" id="UP001549099"/>
    </source>
</evidence>
<dbReference type="Proteomes" id="UP001549099">
    <property type="component" value="Unassembled WGS sequence"/>
</dbReference>
<dbReference type="EMBL" id="JBEPLW010000001">
    <property type="protein sequence ID" value="MET3574475.1"/>
    <property type="molecule type" value="Genomic_DNA"/>
</dbReference>
<gene>
    <name evidence="1" type="ORF">ABID49_000351</name>
</gene>
<accession>A0ABV2G899</accession>
<evidence type="ECO:0000313" key="1">
    <source>
        <dbReference type="EMBL" id="MET3574475.1"/>
    </source>
</evidence>
<dbReference type="RefSeq" id="WP_354194672.1">
    <property type="nucleotide sequence ID" value="NZ_JBEPLW010000001.1"/>
</dbReference>
<protein>
    <recommendedName>
        <fullName evidence="3">Lipoprotein</fullName>
    </recommendedName>
</protein>
<keyword evidence="2" id="KW-1185">Reference proteome</keyword>
<comment type="caution">
    <text evidence="1">The sequence shown here is derived from an EMBL/GenBank/DDBJ whole genome shotgun (WGS) entry which is preliminary data.</text>
</comment>
<organism evidence="1 2">
    <name type="scientific">Bhargavaea ullalensis</name>
    <dbReference type="NCBI Taxonomy" id="1265685"/>
    <lineage>
        <taxon>Bacteria</taxon>
        <taxon>Bacillati</taxon>
        <taxon>Bacillota</taxon>
        <taxon>Bacilli</taxon>
        <taxon>Bacillales</taxon>
        <taxon>Caryophanaceae</taxon>
        <taxon>Bhargavaea</taxon>
    </lineage>
</organism>
<proteinExistence type="predicted"/>
<name>A0ABV2G899_9BACL</name>
<sequence length="131" mass="14529">MIGKGWMGMKRLAMFLLGMVWLTGCGMQVASIEELEKMPKKVEEYMDPNELLQVIQVGDSDSYYLVLRSDRAVDSAIEMKNSKANVKLNETGSAGSSSGWHVFKVKRSGGEDTVEYFLNGQSVPISMVIIN</sequence>
<reference evidence="1 2" key="1">
    <citation type="submission" date="2024-06" db="EMBL/GenBank/DDBJ databases">
        <title>Genomic Encyclopedia of Type Strains, Phase IV (KMG-IV): sequencing the most valuable type-strain genomes for metagenomic binning, comparative biology and taxonomic classification.</title>
        <authorList>
            <person name="Goeker M."/>
        </authorList>
    </citation>
    <scope>NUCLEOTIDE SEQUENCE [LARGE SCALE GENOMIC DNA]</scope>
    <source>
        <strain evidence="1 2">DSM 26128</strain>
    </source>
</reference>
<dbReference type="PROSITE" id="PS51257">
    <property type="entry name" value="PROKAR_LIPOPROTEIN"/>
    <property type="match status" value="1"/>
</dbReference>
<evidence type="ECO:0008006" key="3">
    <source>
        <dbReference type="Google" id="ProtNLM"/>
    </source>
</evidence>